<evidence type="ECO:0000313" key="2">
    <source>
        <dbReference type="EMBL" id="ERF57503.1"/>
    </source>
</evidence>
<evidence type="ECO:0000259" key="1">
    <source>
        <dbReference type="Pfam" id="PF05076"/>
    </source>
</evidence>
<evidence type="ECO:0000313" key="5">
    <source>
        <dbReference type="Proteomes" id="UP000094467"/>
    </source>
</evidence>
<reference evidence="2 4" key="1">
    <citation type="journal article" date="2013" name="BMC Genomics">
        <title>Comparative genomics reveals distinct host-interacting traits of three major human-associated propionibacteria.</title>
        <authorList>
            <person name="Mak T.N."/>
            <person name="Schmid M."/>
            <person name="Brzuszkiewicz E."/>
            <person name="Zeng G."/>
            <person name="Meyer R."/>
            <person name="Sfanos K.S."/>
            <person name="Brinkmann V."/>
            <person name="Meyer T.F."/>
            <person name="Bruggemann H."/>
        </authorList>
    </citation>
    <scope>NUCLEOTIDE SEQUENCE [LARGE SCALE GENOMIC DNA]</scope>
    <source>
        <strain evidence="2 4">DSM 20700</strain>
    </source>
</reference>
<feature type="domain" description="Suppressor of fused-like" evidence="1">
    <location>
        <begin position="2"/>
        <end position="63"/>
    </location>
</feature>
<evidence type="ECO:0000313" key="3">
    <source>
        <dbReference type="EMBL" id="OCT42223.1"/>
    </source>
</evidence>
<dbReference type="RefSeq" id="WP_021103613.1">
    <property type="nucleotide sequence ID" value="NZ_AOSS01000092.1"/>
</dbReference>
<keyword evidence="4" id="KW-1185">Reference proteome</keyword>
<dbReference type="Pfam" id="PF05076">
    <property type="entry name" value="SUFU"/>
    <property type="match status" value="1"/>
</dbReference>
<dbReference type="EMBL" id="AOSS01000092">
    <property type="protein sequence ID" value="ERF57503.1"/>
    <property type="molecule type" value="Genomic_DNA"/>
</dbReference>
<sequence>LMWVHPFTAGGLDRVDVGDGLFVHWLMGMPITEAERIWLETNGYDAFIAKLENGGVNYTDLRRDSLV</sequence>
<dbReference type="EMBL" id="JNBU01000035">
    <property type="protein sequence ID" value="OCT42223.1"/>
    <property type="molecule type" value="Genomic_DNA"/>
</dbReference>
<reference evidence="3 5" key="2">
    <citation type="submission" date="2014-05" db="EMBL/GenBank/DDBJ databases">
        <authorList>
            <person name="Jahns A.C."/>
            <person name="Eilers H."/>
            <person name="Alexeyev O.A."/>
        </authorList>
    </citation>
    <scope>NUCLEOTIDE SEQUENCE [LARGE SCALE GENOMIC DNA]</scope>
    <source>
        <strain evidence="3 5">DSM 20700</strain>
    </source>
</reference>
<evidence type="ECO:0000313" key="4">
    <source>
        <dbReference type="Proteomes" id="UP000016307"/>
    </source>
</evidence>
<feature type="non-terminal residue" evidence="2">
    <location>
        <position position="1"/>
    </location>
</feature>
<accession>U1FD14</accession>
<dbReference type="PATRIC" id="fig|1160719.4.peg.567"/>
<protein>
    <recommendedName>
        <fullName evidence="1">Suppressor of fused-like domain-containing protein</fullName>
    </recommendedName>
</protein>
<dbReference type="AlphaFoldDB" id="U1FD14"/>
<comment type="caution">
    <text evidence="2">The sequence shown here is derived from an EMBL/GenBank/DDBJ whole genome shotgun (WGS) entry which is preliminary data.</text>
</comment>
<gene>
    <name evidence="2" type="ORF">H641_02973</name>
    <name evidence="3" type="ORF">L860_11635</name>
</gene>
<proteinExistence type="predicted"/>
<organism evidence="2 4">
    <name type="scientific">Cutibacterium granulosum DSM 20700</name>
    <dbReference type="NCBI Taxonomy" id="1160719"/>
    <lineage>
        <taxon>Bacteria</taxon>
        <taxon>Bacillati</taxon>
        <taxon>Actinomycetota</taxon>
        <taxon>Actinomycetes</taxon>
        <taxon>Propionibacteriales</taxon>
        <taxon>Propionibacteriaceae</taxon>
        <taxon>Cutibacterium</taxon>
    </lineage>
</organism>
<name>U1FD14_9ACTN</name>
<dbReference type="InterPro" id="IPR020941">
    <property type="entry name" value="SUFU-like_domain"/>
</dbReference>
<dbReference type="Proteomes" id="UP000016307">
    <property type="component" value="Unassembled WGS sequence"/>
</dbReference>